<dbReference type="RefSeq" id="XP_008469871.2">
    <property type="nucleotide sequence ID" value="XM_008471649.3"/>
</dbReference>
<feature type="compositionally biased region" description="Acidic residues" evidence="9">
    <location>
        <begin position="406"/>
        <end position="418"/>
    </location>
</feature>
<feature type="compositionally biased region" description="Polar residues" evidence="9">
    <location>
        <begin position="247"/>
        <end position="257"/>
    </location>
</feature>
<accession>A0A1S3CYU2</accession>
<organism evidence="12 13">
    <name type="scientific">Diaphorina citri</name>
    <name type="common">Asian citrus psyllid</name>
    <dbReference type="NCBI Taxonomy" id="121845"/>
    <lineage>
        <taxon>Eukaryota</taxon>
        <taxon>Metazoa</taxon>
        <taxon>Ecdysozoa</taxon>
        <taxon>Arthropoda</taxon>
        <taxon>Hexapoda</taxon>
        <taxon>Insecta</taxon>
        <taxon>Pterygota</taxon>
        <taxon>Neoptera</taxon>
        <taxon>Paraneoptera</taxon>
        <taxon>Hemiptera</taxon>
        <taxon>Sternorrhyncha</taxon>
        <taxon>Psylloidea</taxon>
        <taxon>Psyllidae</taxon>
        <taxon>Diaphorininae</taxon>
        <taxon>Diaphorina</taxon>
    </lineage>
</organism>
<evidence type="ECO:0000313" key="12">
    <source>
        <dbReference type="Proteomes" id="UP000079169"/>
    </source>
</evidence>
<feature type="compositionally biased region" description="Basic and acidic residues" evidence="9">
    <location>
        <begin position="116"/>
        <end position="140"/>
    </location>
</feature>
<keyword evidence="6" id="KW-0804">Transcription</keyword>
<dbReference type="STRING" id="121845.A0A1S3CYU2"/>
<feature type="domain" description="C2H2-type" evidence="11">
    <location>
        <begin position="1999"/>
        <end position="2028"/>
    </location>
</feature>
<feature type="domain" description="C2H2-type" evidence="11">
    <location>
        <begin position="1971"/>
        <end position="1998"/>
    </location>
</feature>
<sequence>MEVDHGPSLNSCVSSDSEDEENDGVMQQTKDSMEEEQLNCIQDPEKEILGVEDNLSNPNGNSLEHQGGMYETNTRVGPASTEKNLQEGTQVISTSSKEPQEDIPIETAIDEAVEMLSKDKDADVLSKEEDLEMSKSEERVVQNSPEQAAESRSRQEEAMEDCTENHFSSNVYSSSSVNSIPTSNVNLVTQTFPTYCDENTSSSPIEPEPMESNKNSSREVGLDTVLYRDKDSGEESLGGREFDLEGNSHSSDCQQGVNNNSESSNDIDNNSRTSSSKITIDASHDNVTKQHTSDVSETIAEQPEELSNLDNTINNQSSTLDSSIEETVDEVNRHVSNNIEDNPMNCDSNMKVNLGENQELIGSKTITDSSEVSVNITEKDIDCKETSDDTLSEFANKCDKLVDYAGSDDESAESEQDNGDGLRTSDDEIKLNEDTTHIDGNETTRINSSNSEIQMNLQETIDNAYSKEHSDLHSNKTPGISESHPQSTLDFDQPAQSHLKEPSENVHEHKVMKSESKIPNEEYSDDGLSMDHDSRSSDEELPEKSDQEMSNDGHLDPKGNELQGHKILHRSESIGDNVQNELTRQDLNNCMSEDPNENIKDQDSEKPGNETSIDGFQNPTSNNSDELSRSNERKCTEITPKENYISEVNENRICDDDQIDTTKANYGKTNFDVLKNIEALIQESKTSRNFDVQESQNVPRSDTELVEKLEELIKESRLTVESCEDNVTLNHLTRTSSDIVRKIEDLLIENKTSCEIYSSSHVENEIITNKLRIIDRIEEILQGCREEKQSNPPSEEISVETNCVDKTNEHLSSENNEQEDLEMGVFEATDDELDESTETDSGDEGGNVETEETNTNDREPISTNPLKRKLNMDDVKSSKVPPAKKLAISNSSTSKLRCRHCKLRFQTFLEVTKHTCKANLQNGLTGDSDSSMENSLGVEVTSSKSKPSLTAQKPVNVVPQNNTNHLVKNNASVTMSLISKPESVLDKINNETSVTTRNIEPGKSLTRKVFLCASCHIYFESWNLYLHMLEFHKRFICLYCLGMFGNSANLCDHLLKHHNLCTKHIAGETSLGYKEYTNENYILTCTTCGLVVPQNDIANHTCDFSDRSKGLNPESFMLATMTEGDGEKTNKNSVSVISLDEDTSPNKLNSATILSETEVFPRPSAVAEKAVSSLDKLTETINEVAENRTQQTLPQCESVEKQPETLSKPESPKIVESASAALSELENCHKLLIEDRNSGDETESDLEDSLNKSIMNCASETPEKSTEISLQQVTSNKAETLDIVSDNNSKAMDTLEAKVQENDRNEVKDVLVDTNQKEITSDETKETSFKEKLIKDLFDARVVLDKLERENLASGENRNEDSSSPCREERSNVNDTTLNSSDVSSNVETNEDIVDDSPIKPNDTTNEREISAMSEDNEDDDNRDFNDSDNENSLKIDDSVFEDDDDVNSEPPENQREIPSIPTEETQEKLALPSFKINPLRIKIKCSNSGDTYERIKTETEIKEKEAREKRYDEAIDEVIRKSILEYEEKENQRMQEESQRIQEEHERKQREKDEYERLQQELLKKQEEYQRMQDEYVKMHANESIEQDETHEEDYDRDEEEEEDQEKENENTYNESLEETTIKSKTGITESESEEIKENEEQEVNEKEPEEPVKLIERNNDEKASLLKEELLKKCEKLFAGVDQLPEEEQDAEPEIQLASEDIQPMALSLDEKLESLEIRVVIKECVRTSCSICVYCYHATRIVVNGKQLALHILAEHRYTPVKNDTSEDLIQYIKTNLHKLEDDFFSSDTFDATDKECFKPFDNIYYCLQCSFASKYQRELTSHKRKMHPKTSQICLLCKQILLNQSELLFHYCAGVSNPNPQDNIYWCGVCGLDKIPSAFRLMVHLRKKHNTCNVCLESCANEGKLLQHILKHKIIHMCYKCNISYRNKQDITKHLFWKHGTESIVCKKCLQKRWSHVYHFCQPPARFTCDECNLTFKKSVTLKVHKRIHSGIFPYACTEEGCEKKFVSRKLLEKHIEWHRAPPKPPTPPPQDSKSDQTSEPHIDVCNVDDGTNPAQELKQSSKKKKKKSKFDLNSMNLPPLNLSSDSDSSDDDVPSETPSNTEEPKSPANTELPKSPTTEATTLNTDIVPAQPEDTSSDKPVEPSTTENLNPPAEQSETPVENTKPTVDMPDLTADLTVQAPSAPADSTENTQVSLPPVEEPLTTTLDIVPNVWDQFKSFTQSLNVYRHVDEEHDYHVVYERPREEEPPPEVPAEATSDVANPTAVDESAQNPTTAETQDDTEHGAHDKSADSTLNKTTSDDSSSDSSSSSSCGSQCGSNCSCSSSSSSSSSSSDDSSSDSDSSDPENRKKQEEKRLTKKQEKRKKVKGKHHNHSDELNVTIDNSVVEGSPPRDVTVDHEVAPPPLPPPSPIQESDLDTDVSESDEDFYDEKPQLAAPKVEEKPPPPALPPHSPVQALPSPFHYPPPPIIPPLHTAASSRTPKKRKRPRVRNVPTSTPKTSTPVSAFKTSFKHPFMKPSPAFEKKKTPVPLISHTQYPADTPPSAPPGDDTTRSSKRKRKQNRFYGYSDDEDDNLDYDNDESEEYSIVKQPPFKKKILWKHSFNDKIPVQPPSPPPYENKIRIENPFRQKSTPDYYDTYNQSYATPDYASGAYQSSQQSSSSSSDEDDDTAEEHYQTPPVEPAPSAVPLYCYCRCPYDEVSEMIACDGEDCEIEWYHFECVNILVPPKGKWYCPQCRPKYQPF</sequence>
<dbReference type="InterPro" id="IPR001965">
    <property type="entry name" value="Znf_PHD"/>
</dbReference>
<feature type="region of interest" description="Disordered" evidence="9">
    <location>
        <begin position="469"/>
        <end position="561"/>
    </location>
</feature>
<feature type="compositionally biased region" description="Basic and acidic residues" evidence="9">
    <location>
        <begin position="423"/>
        <end position="442"/>
    </location>
</feature>
<proteinExistence type="predicted"/>
<feature type="compositionally biased region" description="Basic and acidic residues" evidence="9">
    <location>
        <begin position="529"/>
        <end position="559"/>
    </location>
</feature>
<dbReference type="SUPFAM" id="SSF57667">
    <property type="entry name" value="beta-beta-alpha zinc fingers"/>
    <property type="match status" value="1"/>
</dbReference>
<evidence type="ECO:0000313" key="13">
    <source>
        <dbReference type="RefSeq" id="XP_008469871.2"/>
    </source>
</evidence>
<feature type="compositionally biased region" description="Acidic residues" evidence="9">
    <location>
        <begin position="1586"/>
        <end position="1608"/>
    </location>
</feature>
<feature type="region of interest" description="Disordered" evidence="9">
    <location>
        <begin position="406"/>
        <end position="451"/>
    </location>
</feature>
<dbReference type="GO" id="GO:0005634">
    <property type="term" value="C:nucleus"/>
    <property type="evidence" value="ECO:0007669"/>
    <property type="project" value="UniProtKB-SubCell"/>
</dbReference>
<dbReference type="GO" id="GO:0006357">
    <property type="term" value="P:regulation of transcription by RNA polymerase II"/>
    <property type="evidence" value="ECO:0007669"/>
    <property type="project" value="TreeGrafter"/>
</dbReference>
<dbReference type="PROSITE" id="PS50157">
    <property type="entry name" value="ZINC_FINGER_C2H2_2"/>
    <property type="match status" value="2"/>
</dbReference>
<evidence type="ECO:0000256" key="7">
    <source>
        <dbReference type="ARBA" id="ARBA00023242"/>
    </source>
</evidence>
<feature type="compositionally biased region" description="Basic and acidic residues" evidence="9">
    <location>
        <begin position="1645"/>
        <end position="1659"/>
    </location>
</feature>
<feature type="compositionally biased region" description="Acidic residues" evidence="9">
    <location>
        <begin position="1632"/>
        <end position="1644"/>
    </location>
</feature>
<feature type="compositionally biased region" description="Acidic residues" evidence="9">
    <location>
        <begin position="2572"/>
        <end position="2582"/>
    </location>
</feature>
<feature type="compositionally biased region" description="Basic and acidic residues" evidence="9">
    <location>
        <begin position="2037"/>
        <end position="2047"/>
    </location>
</feature>
<feature type="region of interest" description="Disordered" evidence="9">
    <location>
        <begin position="1353"/>
        <end position="1469"/>
    </location>
</feature>
<evidence type="ECO:0000259" key="10">
    <source>
        <dbReference type="PROSITE" id="PS50016"/>
    </source>
</evidence>
<feature type="compositionally biased region" description="Basic and acidic residues" evidence="9">
    <location>
        <begin position="626"/>
        <end position="635"/>
    </location>
</feature>
<keyword evidence="7" id="KW-0539">Nucleus</keyword>
<feature type="compositionally biased region" description="Basic and acidic residues" evidence="9">
    <location>
        <begin position="1575"/>
        <end position="1584"/>
    </location>
</feature>
<dbReference type="PROSITE" id="PS01359">
    <property type="entry name" value="ZF_PHD_1"/>
    <property type="match status" value="1"/>
</dbReference>
<dbReference type="PaxDb" id="121845-A0A1S3CYU2"/>
<dbReference type="SMART" id="SM00249">
    <property type="entry name" value="PHD"/>
    <property type="match status" value="1"/>
</dbReference>
<evidence type="ECO:0000256" key="4">
    <source>
        <dbReference type="ARBA" id="ARBA00022833"/>
    </source>
</evidence>
<dbReference type="InterPro" id="IPR011011">
    <property type="entry name" value="Znf_FYVE_PHD"/>
</dbReference>
<feature type="region of interest" description="Disordered" evidence="9">
    <location>
        <begin position="1527"/>
        <end position="1556"/>
    </location>
</feature>
<evidence type="ECO:0000256" key="1">
    <source>
        <dbReference type="ARBA" id="ARBA00004123"/>
    </source>
</evidence>
<feature type="compositionally biased region" description="Polar residues" evidence="9">
    <location>
        <begin position="475"/>
        <end position="496"/>
    </location>
</feature>
<feature type="compositionally biased region" description="Basic and acidic residues" evidence="9">
    <location>
        <begin position="498"/>
        <end position="520"/>
    </location>
</feature>
<dbReference type="PROSITE" id="PS50016">
    <property type="entry name" value="ZF_PHD_2"/>
    <property type="match status" value="1"/>
</dbReference>
<dbReference type="PROSITE" id="PS00028">
    <property type="entry name" value="ZINC_FINGER_C2H2_1"/>
    <property type="match status" value="3"/>
</dbReference>
<keyword evidence="4" id="KW-0862">Zinc</keyword>
<feature type="compositionally biased region" description="Polar residues" evidence="9">
    <location>
        <begin position="54"/>
        <end position="64"/>
    </location>
</feature>
<feature type="compositionally biased region" description="Basic and acidic residues" evidence="9">
    <location>
        <begin position="282"/>
        <end position="294"/>
    </location>
</feature>
<feature type="compositionally biased region" description="Polar residues" evidence="9">
    <location>
        <begin position="2120"/>
        <end position="2130"/>
    </location>
</feature>
<dbReference type="Gene3D" id="3.30.160.60">
    <property type="entry name" value="Classic Zinc Finger"/>
    <property type="match status" value="1"/>
</dbReference>
<dbReference type="Proteomes" id="UP000079169">
    <property type="component" value="Unplaced"/>
</dbReference>
<feature type="compositionally biased region" description="Polar residues" evidence="9">
    <location>
        <begin position="2148"/>
        <end position="2170"/>
    </location>
</feature>
<dbReference type="SMART" id="SM00355">
    <property type="entry name" value="ZnF_C2H2"/>
    <property type="match status" value="8"/>
</dbReference>
<feature type="compositionally biased region" description="Polar residues" evidence="9">
    <location>
        <begin position="1373"/>
        <end position="1388"/>
    </location>
</feature>
<evidence type="ECO:0000256" key="9">
    <source>
        <dbReference type="SAM" id="MobiDB-lite"/>
    </source>
</evidence>
<comment type="subcellular location">
    <subcellularLocation>
        <location evidence="1">Nucleus</location>
    </subcellularLocation>
</comment>
<protein>
    <submittedName>
        <fullName evidence="13">Uncharacterized protein LOC103507199</fullName>
    </submittedName>
</protein>
<feature type="compositionally biased region" description="Low complexity" evidence="9">
    <location>
        <begin position="2658"/>
        <end position="2667"/>
    </location>
</feature>
<feature type="compositionally biased region" description="Low complexity" evidence="9">
    <location>
        <begin position="168"/>
        <end position="181"/>
    </location>
</feature>
<evidence type="ECO:0000256" key="8">
    <source>
        <dbReference type="PROSITE-ProRule" id="PRU00042"/>
    </source>
</evidence>
<feature type="compositionally biased region" description="Basic and acidic residues" evidence="9">
    <location>
        <begin position="2242"/>
        <end position="2251"/>
    </location>
</feature>
<feature type="compositionally biased region" description="Basic and acidic residues" evidence="9">
    <location>
        <begin position="216"/>
        <end position="243"/>
    </location>
</feature>
<feature type="compositionally biased region" description="Pro residues" evidence="9">
    <location>
        <begin position="2466"/>
        <end position="2475"/>
    </location>
</feature>
<feature type="compositionally biased region" description="Polar residues" evidence="9">
    <location>
        <begin position="609"/>
        <end position="625"/>
    </location>
</feature>
<dbReference type="CTD" id="36986"/>
<feature type="compositionally biased region" description="Low complexity" evidence="9">
    <location>
        <begin position="2076"/>
        <end position="2091"/>
    </location>
</feature>
<feature type="compositionally biased region" description="Acidic residues" evidence="9">
    <location>
        <begin position="832"/>
        <end position="843"/>
    </location>
</feature>
<feature type="region of interest" description="Disordered" evidence="9">
    <location>
        <begin position="832"/>
        <end position="882"/>
    </location>
</feature>
<feature type="region of interest" description="Disordered" evidence="9">
    <location>
        <begin position="2609"/>
        <end position="2685"/>
    </location>
</feature>
<name>A0A1S3CYU2_DIACI</name>
<feature type="compositionally biased region" description="Low complexity" evidence="9">
    <location>
        <begin position="2495"/>
        <end position="2509"/>
    </location>
</feature>
<feature type="compositionally biased region" description="Basic residues" evidence="9">
    <location>
        <begin position="2365"/>
        <end position="2377"/>
    </location>
</feature>
<dbReference type="InterPro" id="IPR036236">
    <property type="entry name" value="Znf_C2H2_sf"/>
</dbReference>
<feature type="region of interest" description="Disordered" evidence="9">
    <location>
        <begin position="1575"/>
        <end position="1659"/>
    </location>
</feature>
<feature type="region of interest" description="Disordered" evidence="9">
    <location>
        <begin position="116"/>
        <end position="181"/>
    </location>
</feature>
<feature type="compositionally biased region" description="Acidic residues" evidence="9">
    <location>
        <begin position="2419"/>
        <end position="2433"/>
    </location>
</feature>
<keyword evidence="5" id="KW-0805">Transcription regulation</keyword>
<dbReference type="InterPro" id="IPR013087">
    <property type="entry name" value="Znf_C2H2_type"/>
</dbReference>
<feature type="region of interest" description="Disordered" evidence="9">
    <location>
        <begin position="51"/>
        <end position="79"/>
    </location>
</feature>
<dbReference type="InterPro" id="IPR019786">
    <property type="entry name" value="Zinc_finger_PHD-type_CS"/>
</dbReference>
<dbReference type="GeneID" id="103507199"/>
<evidence type="ECO:0000256" key="2">
    <source>
        <dbReference type="ARBA" id="ARBA00022723"/>
    </source>
</evidence>
<dbReference type="CDD" id="cd15505">
    <property type="entry name" value="PHD_ING"/>
    <property type="match status" value="1"/>
</dbReference>
<feature type="region of interest" description="Disordered" evidence="9">
    <location>
        <begin position="2021"/>
        <end position="2204"/>
    </location>
</feature>
<dbReference type="PANTHER" id="PTHR46179">
    <property type="entry name" value="ZINC FINGER PROTEIN"/>
    <property type="match status" value="1"/>
</dbReference>
<dbReference type="SUPFAM" id="SSF57903">
    <property type="entry name" value="FYVE/PHD zinc finger"/>
    <property type="match status" value="1"/>
</dbReference>
<keyword evidence="2" id="KW-0479">Metal-binding</keyword>
<feature type="region of interest" description="Disordered" evidence="9">
    <location>
        <begin position="588"/>
        <end position="635"/>
    </location>
</feature>
<feature type="compositionally biased region" description="Polar residues" evidence="9">
    <location>
        <begin position="2190"/>
        <end position="2199"/>
    </location>
</feature>
<evidence type="ECO:0000256" key="5">
    <source>
        <dbReference type="ARBA" id="ARBA00023015"/>
    </source>
</evidence>
<feature type="region of interest" description="Disordered" evidence="9">
    <location>
        <begin position="1185"/>
        <end position="1213"/>
    </location>
</feature>
<feature type="compositionally biased region" description="Pro residues" evidence="9">
    <location>
        <begin position="2406"/>
        <end position="2415"/>
    </location>
</feature>
<reference evidence="13" key="1">
    <citation type="submission" date="2025-08" db="UniProtKB">
        <authorList>
            <consortium name="RefSeq"/>
        </authorList>
    </citation>
    <scope>IDENTIFICATION</scope>
</reference>
<feature type="region of interest" description="Disordered" evidence="9">
    <location>
        <begin position="2242"/>
        <end position="2582"/>
    </location>
</feature>
<evidence type="ECO:0000256" key="6">
    <source>
        <dbReference type="ARBA" id="ARBA00023163"/>
    </source>
</evidence>
<feature type="region of interest" description="Disordered" evidence="9">
    <location>
        <begin position="1"/>
        <end position="36"/>
    </location>
</feature>
<dbReference type="GO" id="GO:0008270">
    <property type="term" value="F:zinc ion binding"/>
    <property type="evidence" value="ECO:0007669"/>
    <property type="project" value="UniProtKB-KW"/>
</dbReference>
<feature type="compositionally biased region" description="Polar residues" evidence="9">
    <location>
        <begin position="2632"/>
        <end position="2648"/>
    </location>
</feature>
<feature type="compositionally biased region" description="Low complexity" evidence="9">
    <location>
        <begin position="2305"/>
        <end position="2340"/>
    </location>
</feature>
<dbReference type="KEGG" id="dci:103507199"/>
<dbReference type="InterPro" id="IPR019787">
    <property type="entry name" value="Znf_PHD-finger"/>
</dbReference>
<gene>
    <name evidence="13" type="primary">LOC103507199</name>
</gene>
<feature type="compositionally biased region" description="Basic residues" evidence="9">
    <location>
        <begin position="2485"/>
        <end position="2494"/>
    </location>
</feature>
<feature type="domain" description="PHD-type" evidence="10">
    <location>
        <begin position="2692"/>
        <end position="2743"/>
    </location>
</feature>
<feature type="compositionally biased region" description="Basic and acidic residues" evidence="9">
    <location>
        <begin position="2285"/>
        <end position="2295"/>
    </location>
</feature>
<feature type="compositionally biased region" description="Acidic residues" evidence="9">
    <location>
        <begin position="1439"/>
        <end position="1448"/>
    </location>
</feature>
<feature type="compositionally biased region" description="Basic and acidic residues" evidence="9">
    <location>
        <begin position="2350"/>
        <end position="2364"/>
    </location>
</feature>
<evidence type="ECO:0000256" key="3">
    <source>
        <dbReference type="ARBA" id="ARBA00022771"/>
    </source>
</evidence>
<feature type="compositionally biased region" description="Basic and acidic residues" evidence="9">
    <location>
        <begin position="1353"/>
        <end position="1372"/>
    </location>
</feature>
<dbReference type="InterPro" id="IPR051061">
    <property type="entry name" value="Zinc_finger_trans_reg"/>
</dbReference>
<keyword evidence="12" id="KW-1185">Reference proteome</keyword>
<dbReference type="InterPro" id="IPR013083">
    <property type="entry name" value="Znf_RING/FYVE/PHD"/>
</dbReference>
<evidence type="ECO:0000259" key="11">
    <source>
        <dbReference type="PROSITE" id="PS50157"/>
    </source>
</evidence>
<dbReference type="PANTHER" id="PTHR46179:SF13">
    <property type="entry name" value="C2H2-TYPE DOMAIN-CONTAINING PROTEIN"/>
    <property type="match status" value="1"/>
</dbReference>
<feature type="compositionally biased region" description="Low complexity" evidence="9">
    <location>
        <begin position="258"/>
        <end position="271"/>
    </location>
</feature>
<feature type="compositionally biased region" description="Basic and acidic residues" evidence="9">
    <location>
        <begin position="597"/>
        <end position="608"/>
    </location>
</feature>
<dbReference type="Gene3D" id="3.30.40.10">
    <property type="entry name" value="Zinc/RING finger domain, C3HC4 (zinc finger)"/>
    <property type="match status" value="1"/>
</dbReference>
<feature type="region of interest" description="Disordered" evidence="9">
    <location>
        <begin position="194"/>
        <end position="304"/>
    </location>
</feature>
<keyword evidence="3 8" id="KW-0863">Zinc-finger</keyword>
<feature type="compositionally biased region" description="Acidic residues" evidence="9">
    <location>
        <begin position="1415"/>
        <end position="1430"/>
    </location>
</feature>